<sequence length="164" mass="18275">MERHKIWTKTQLSVLVSLRFLIGWHLFYEGLSKLLSPNWSSAGFLSESKWVLQGMAEWIIGNSRVLAVADLLNTWGLIAIGIGLIVGLYARTAAFVGAGLLLVYYLNNPPLIGLEYSIPNEGNYLVVSKTLIEAVTLFLLAVFPTSQFIGLDVLRVNFRKNFSN</sequence>
<feature type="transmembrane region" description="Helical" evidence="5">
    <location>
        <begin position="134"/>
        <end position="154"/>
    </location>
</feature>
<evidence type="ECO:0000313" key="6">
    <source>
        <dbReference type="EMBL" id="SFF18176.1"/>
    </source>
</evidence>
<evidence type="ECO:0000313" key="7">
    <source>
        <dbReference type="Proteomes" id="UP000198964"/>
    </source>
</evidence>
<name>A0A1I2GNB3_9BACT</name>
<reference evidence="6 7" key="1">
    <citation type="submission" date="2016-10" db="EMBL/GenBank/DDBJ databases">
        <authorList>
            <person name="de Groot N.N."/>
        </authorList>
    </citation>
    <scope>NUCLEOTIDE SEQUENCE [LARGE SCALE GENOMIC DNA]</scope>
    <source>
        <strain evidence="6 7">CGMCC 1.9156</strain>
    </source>
</reference>
<feature type="transmembrane region" description="Helical" evidence="5">
    <location>
        <begin position="12"/>
        <end position="30"/>
    </location>
</feature>
<feature type="transmembrane region" description="Helical" evidence="5">
    <location>
        <begin position="76"/>
        <end position="106"/>
    </location>
</feature>
<dbReference type="STRING" id="655355.SAMN05216283_10322"/>
<dbReference type="RefSeq" id="WP_093919462.1">
    <property type="nucleotide sequence ID" value="NZ_FONW01000003.1"/>
</dbReference>
<organism evidence="6 7">
    <name type="scientific">Sunxiuqinia elliptica</name>
    <dbReference type="NCBI Taxonomy" id="655355"/>
    <lineage>
        <taxon>Bacteria</taxon>
        <taxon>Pseudomonadati</taxon>
        <taxon>Bacteroidota</taxon>
        <taxon>Bacteroidia</taxon>
        <taxon>Marinilabiliales</taxon>
        <taxon>Prolixibacteraceae</taxon>
        <taxon>Sunxiuqinia</taxon>
    </lineage>
</organism>
<dbReference type="GO" id="GO:0016020">
    <property type="term" value="C:membrane"/>
    <property type="evidence" value="ECO:0007669"/>
    <property type="project" value="UniProtKB-SubCell"/>
</dbReference>
<keyword evidence="4 5" id="KW-0472">Membrane</keyword>
<gene>
    <name evidence="6" type="ORF">SAMN05216283_10322</name>
</gene>
<evidence type="ECO:0000256" key="5">
    <source>
        <dbReference type="SAM" id="Phobius"/>
    </source>
</evidence>
<dbReference type="AlphaFoldDB" id="A0A1I2GNB3"/>
<keyword evidence="3 5" id="KW-1133">Transmembrane helix</keyword>
<evidence type="ECO:0000256" key="1">
    <source>
        <dbReference type="ARBA" id="ARBA00004141"/>
    </source>
</evidence>
<protein>
    <submittedName>
        <fullName evidence="6">Thiosulfate dehydrogenase [quinone] large subunit</fullName>
    </submittedName>
</protein>
<evidence type="ECO:0000256" key="4">
    <source>
        <dbReference type="ARBA" id="ARBA00023136"/>
    </source>
</evidence>
<proteinExistence type="predicted"/>
<dbReference type="Proteomes" id="UP000198964">
    <property type="component" value="Unassembled WGS sequence"/>
</dbReference>
<dbReference type="EMBL" id="FONW01000003">
    <property type="protein sequence ID" value="SFF18176.1"/>
    <property type="molecule type" value="Genomic_DNA"/>
</dbReference>
<dbReference type="Pfam" id="PF07681">
    <property type="entry name" value="DoxX"/>
    <property type="match status" value="1"/>
</dbReference>
<keyword evidence="2 5" id="KW-0812">Transmembrane</keyword>
<evidence type="ECO:0000256" key="3">
    <source>
        <dbReference type="ARBA" id="ARBA00022989"/>
    </source>
</evidence>
<comment type="subcellular location">
    <subcellularLocation>
        <location evidence="1">Membrane</location>
        <topology evidence="1">Multi-pass membrane protein</topology>
    </subcellularLocation>
</comment>
<accession>A0A1I2GNB3</accession>
<keyword evidence="7" id="KW-1185">Reference proteome</keyword>
<evidence type="ECO:0000256" key="2">
    <source>
        <dbReference type="ARBA" id="ARBA00022692"/>
    </source>
</evidence>
<dbReference type="InterPro" id="IPR032808">
    <property type="entry name" value="DoxX"/>
</dbReference>